<evidence type="ECO:0000313" key="19">
    <source>
        <dbReference type="Proteomes" id="UP000823915"/>
    </source>
</evidence>
<evidence type="ECO:0000256" key="5">
    <source>
        <dbReference type="ARBA" id="ARBA00022801"/>
    </source>
</evidence>
<evidence type="ECO:0000256" key="8">
    <source>
        <dbReference type="ARBA" id="ARBA00023125"/>
    </source>
</evidence>
<evidence type="ECO:0000256" key="3">
    <source>
        <dbReference type="ARBA" id="ARBA00022741"/>
    </source>
</evidence>
<evidence type="ECO:0000256" key="7">
    <source>
        <dbReference type="ARBA" id="ARBA00022840"/>
    </source>
</evidence>
<dbReference type="InterPro" id="IPR027417">
    <property type="entry name" value="P-loop_NTPase"/>
</dbReference>
<keyword evidence="5 15" id="KW-0378">Hydrolase</keyword>
<dbReference type="GO" id="GO:0006310">
    <property type="term" value="P:DNA recombination"/>
    <property type="evidence" value="ECO:0007669"/>
    <property type="project" value="UniProtKB-UniRule"/>
</dbReference>
<evidence type="ECO:0000256" key="11">
    <source>
        <dbReference type="ARBA" id="ARBA00023235"/>
    </source>
</evidence>
<keyword evidence="4 15" id="KW-0227">DNA damage</keyword>
<evidence type="ECO:0000256" key="13">
    <source>
        <dbReference type="ARBA" id="ARBA00034808"/>
    </source>
</evidence>
<reference evidence="18" key="2">
    <citation type="submission" date="2021-04" db="EMBL/GenBank/DDBJ databases">
        <authorList>
            <person name="Gilroy R."/>
        </authorList>
    </citation>
    <scope>NUCLEOTIDE SEQUENCE</scope>
    <source>
        <strain evidence="18">1282</strain>
    </source>
</reference>
<keyword evidence="6 15" id="KW-0347">Helicase</keyword>
<dbReference type="SUPFAM" id="SSF52540">
    <property type="entry name" value="P-loop containing nucleoside triphosphate hydrolases"/>
    <property type="match status" value="2"/>
</dbReference>
<dbReference type="InterPro" id="IPR004609">
    <property type="entry name" value="ATP-dep_DNA_helicase_RecG"/>
</dbReference>
<dbReference type="PANTHER" id="PTHR47964">
    <property type="entry name" value="ATP-DEPENDENT DNA HELICASE HOMOLOG RECG, CHLOROPLASTIC"/>
    <property type="match status" value="1"/>
</dbReference>
<dbReference type="InterPro" id="IPR011545">
    <property type="entry name" value="DEAD/DEAH_box_helicase_dom"/>
</dbReference>
<dbReference type="SUPFAM" id="SSF50249">
    <property type="entry name" value="Nucleic acid-binding proteins"/>
    <property type="match status" value="1"/>
</dbReference>
<keyword evidence="8" id="KW-0238">DNA-binding</keyword>
<comment type="similarity">
    <text evidence="1 15">Belongs to the helicase family. RecG subfamily.</text>
</comment>
<evidence type="ECO:0000256" key="4">
    <source>
        <dbReference type="ARBA" id="ARBA00022763"/>
    </source>
</evidence>
<dbReference type="CDD" id="cd04488">
    <property type="entry name" value="RecG_wedge_OBF"/>
    <property type="match status" value="1"/>
</dbReference>
<proteinExistence type="inferred from homology"/>
<dbReference type="GO" id="GO:0016787">
    <property type="term" value="F:hydrolase activity"/>
    <property type="evidence" value="ECO:0007669"/>
    <property type="project" value="UniProtKB-KW"/>
</dbReference>
<evidence type="ECO:0000256" key="9">
    <source>
        <dbReference type="ARBA" id="ARBA00023172"/>
    </source>
</evidence>
<dbReference type="PROSITE" id="PS51192">
    <property type="entry name" value="HELICASE_ATP_BIND_1"/>
    <property type="match status" value="1"/>
</dbReference>
<dbReference type="GO" id="GO:0003677">
    <property type="term" value="F:DNA binding"/>
    <property type="evidence" value="ECO:0007669"/>
    <property type="project" value="UniProtKB-KW"/>
</dbReference>
<sequence>MSSLFEMDIQKLKGVGPKRAPLYRKLGAPTAGDLLRLYPRTYEDWSVQVPIAAAPLGEVSVIRGTVLHTPSETRIRKGMTLYKLKVTDGDTDLALTFFNNRYIPTLLREGETYLFRGKVTGTLLRREMSSPEFLPEGKALAVVPVYPATAGLTSRMISAAVRSALELLPQTVHDPLPQAVREEHQLCHLGYALENIHFPRSSGDLDIARRRLIFEEFLVLQLGLMAIKKGRRTRNAHPLPNRFPQEFEDLLPFRLTGAQRRAIGESIADMAGDSPMNRLIQGDVGSGKTAVAAALCWAVIQTGAQAALMAPTEILAAQHYQSLSQLLEPAHIPVALLTGSVKAAEKKKIYQALADGRIQLVIGTHALLGDQVEFQNLGLVITDEQHRFGVNQRSALAQKGTSPHLLVMSATPIPRTLALMIYGDLDISILDELPPGRQKIETYLIDPAKRQRAFGYIQKHLDQGRQAYLICPLIEEDDSGLESVEEYAALVRKSFPGTPVGVLHGKLKAQEKEAVMNAFSRGETKLLVSTTVVEVGVDVPNAVIMLIENAERYGLSQLHQLRGRVGRGQYQSTCILVTPAQNQETLKRLKLFRDTSDGFQIADADLKLRGPGDFFGSRQHGLPQLKIADLSGDLEVLRQAQACAKELFSSGLLESREAAGLRGEIRRLFHKTGGEGVVL</sequence>
<dbReference type="PROSITE" id="PS51194">
    <property type="entry name" value="HELICASE_CTER"/>
    <property type="match status" value="1"/>
</dbReference>
<dbReference type="AlphaFoldDB" id="A0A9D1YBW9"/>
<evidence type="ECO:0000256" key="1">
    <source>
        <dbReference type="ARBA" id="ARBA00007504"/>
    </source>
</evidence>
<dbReference type="Pfam" id="PF17191">
    <property type="entry name" value="RecG_wedge"/>
    <property type="match status" value="1"/>
</dbReference>
<evidence type="ECO:0000256" key="12">
    <source>
        <dbReference type="ARBA" id="ARBA00034617"/>
    </source>
</evidence>
<reference evidence="18" key="1">
    <citation type="journal article" date="2021" name="PeerJ">
        <title>Extensive microbial diversity within the chicken gut microbiome revealed by metagenomics and culture.</title>
        <authorList>
            <person name="Gilroy R."/>
            <person name="Ravi A."/>
            <person name="Getino M."/>
            <person name="Pursley I."/>
            <person name="Horton D.L."/>
            <person name="Alikhan N.F."/>
            <person name="Baker D."/>
            <person name="Gharbi K."/>
            <person name="Hall N."/>
            <person name="Watson M."/>
            <person name="Adriaenssens E.M."/>
            <person name="Foster-Nyarko E."/>
            <person name="Jarju S."/>
            <person name="Secka A."/>
            <person name="Antonio M."/>
            <person name="Oren A."/>
            <person name="Chaudhuri R.R."/>
            <person name="La Ragione R."/>
            <person name="Hildebrand F."/>
            <person name="Pallen M.J."/>
        </authorList>
    </citation>
    <scope>NUCLEOTIDE SEQUENCE</scope>
    <source>
        <strain evidence="18">1282</strain>
    </source>
</reference>
<evidence type="ECO:0000256" key="14">
    <source>
        <dbReference type="ARBA" id="ARBA00048988"/>
    </source>
</evidence>
<accession>A0A9D1YBW9</accession>
<keyword evidence="7 15" id="KW-0067">ATP-binding</keyword>
<keyword evidence="3 15" id="KW-0547">Nucleotide-binding</keyword>
<comment type="catalytic activity">
    <reaction evidence="14 15">
        <text>ATP + H2O = ADP + phosphate + H(+)</text>
        <dbReference type="Rhea" id="RHEA:13065"/>
        <dbReference type="ChEBI" id="CHEBI:15377"/>
        <dbReference type="ChEBI" id="CHEBI:15378"/>
        <dbReference type="ChEBI" id="CHEBI:30616"/>
        <dbReference type="ChEBI" id="CHEBI:43474"/>
        <dbReference type="ChEBI" id="CHEBI:456216"/>
        <dbReference type="EC" id="5.6.2.4"/>
    </reaction>
</comment>
<comment type="function">
    <text evidence="15">Plays a critical role in recombination and DNA repair. Helps process Holliday junction intermediates to mature products by catalyzing branch migration. Has replication fork regression activity, unwinds stalled or blocked replication forks to make a HJ that can be resolved. Has a DNA unwinding activity characteristic of a DNA helicase with 3'-5' polarity.</text>
</comment>
<evidence type="ECO:0000259" key="17">
    <source>
        <dbReference type="PROSITE" id="PS51194"/>
    </source>
</evidence>
<keyword evidence="11" id="KW-0413">Isomerase</keyword>
<dbReference type="NCBIfam" id="NF008165">
    <property type="entry name" value="PRK10917.1-3"/>
    <property type="match status" value="1"/>
</dbReference>
<dbReference type="NCBIfam" id="TIGR00643">
    <property type="entry name" value="recG"/>
    <property type="match status" value="1"/>
</dbReference>
<gene>
    <name evidence="18" type="primary">recG</name>
    <name evidence="18" type="ORF">H9838_02895</name>
</gene>
<dbReference type="EC" id="5.6.2.4" evidence="13 15"/>
<dbReference type="Gene3D" id="2.40.50.140">
    <property type="entry name" value="Nucleic acid-binding proteins"/>
    <property type="match status" value="1"/>
</dbReference>
<dbReference type="Pfam" id="PF19833">
    <property type="entry name" value="RecG_dom3_C"/>
    <property type="match status" value="1"/>
</dbReference>
<evidence type="ECO:0000256" key="2">
    <source>
        <dbReference type="ARBA" id="ARBA00017846"/>
    </source>
</evidence>
<dbReference type="NCBIfam" id="NF008168">
    <property type="entry name" value="PRK10917.2-2"/>
    <property type="match status" value="1"/>
</dbReference>
<keyword evidence="9 15" id="KW-0233">DNA recombination</keyword>
<dbReference type="InterPro" id="IPR012340">
    <property type="entry name" value="NA-bd_OB-fold"/>
</dbReference>
<dbReference type="Pfam" id="PF00271">
    <property type="entry name" value="Helicase_C"/>
    <property type="match status" value="1"/>
</dbReference>
<dbReference type="SMART" id="SM00487">
    <property type="entry name" value="DEXDc"/>
    <property type="match status" value="1"/>
</dbReference>
<dbReference type="Gene3D" id="3.40.50.300">
    <property type="entry name" value="P-loop containing nucleotide triphosphate hydrolases"/>
    <property type="match status" value="2"/>
</dbReference>
<dbReference type="CDD" id="cd17992">
    <property type="entry name" value="DEXHc_RecG"/>
    <property type="match status" value="1"/>
</dbReference>
<protein>
    <recommendedName>
        <fullName evidence="2 15">ATP-dependent DNA helicase RecG</fullName>
        <ecNumber evidence="13 15">5.6.2.4</ecNumber>
    </recommendedName>
</protein>
<dbReference type="EMBL" id="DXDU01000048">
    <property type="protein sequence ID" value="HIY26101.1"/>
    <property type="molecule type" value="Genomic_DNA"/>
</dbReference>
<dbReference type="GO" id="GO:0005524">
    <property type="term" value="F:ATP binding"/>
    <property type="evidence" value="ECO:0007669"/>
    <property type="project" value="UniProtKB-KW"/>
</dbReference>
<evidence type="ECO:0000256" key="15">
    <source>
        <dbReference type="RuleBase" id="RU363016"/>
    </source>
</evidence>
<dbReference type="InterPro" id="IPR047112">
    <property type="entry name" value="RecG/Mfd"/>
</dbReference>
<evidence type="ECO:0000256" key="6">
    <source>
        <dbReference type="ARBA" id="ARBA00022806"/>
    </source>
</evidence>
<dbReference type="InterPro" id="IPR033454">
    <property type="entry name" value="RecG_wedge"/>
</dbReference>
<keyword evidence="10 15" id="KW-0234">DNA repair</keyword>
<evidence type="ECO:0000313" key="18">
    <source>
        <dbReference type="EMBL" id="HIY26101.1"/>
    </source>
</evidence>
<dbReference type="InterPro" id="IPR001650">
    <property type="entry name" value="Helicase_C-like"/>
</dbReference>
<comment type="caution">
    <text evidence="18">The sequence shown here is derived from an EMBL/GenBank/DDBJ whole genome shotgun (WGS) entry which is preliminary data.</text>
</comment>
<evidence type="ECO:0000259" key="16">
    <source>
        <dbReference type="PROSITE" id="PS51192"/>
    </source>
</evidence>
<dbReference type="Pfam" id="PF00270">
    <property type="entry name" value="DEAD"/>
    <property type="match status" value="1"/>
</dbReference>
<dbReference type="GO" id="GO:0006281">
    <property type="term" value="P:DNA repair"/>
    <property type="evidence" value="ECO:0007669"/>
    <property type="project" value="UniProtKB-UniRule"/>
</dbReference>
<dbReference type="InterPro" id="IPR045562">
    <property type="entry name" value="RecG_dom3_C"/>
</dbReference>
<dbReference type="InterPro" id="IPR014001">
    <property type="entry name" value="Helicase_ATP-bd"/>
</dbReference>
<feature type="domain" description="Helicase C-terminal" evidence="17">
    <location>
        <begin position="463"/>
        <end position="607"/>
    </location>
</feature>
<evidence type="ECO:0000256" key="10">
    <source>
        <dbReference type="ARBA" id="ARBA00023204"/>
    </source>
</evidence>
<comment type="catalytic activity">
    <reaction evidence="12 15">
        <text>Couples ATP hydrolysis with the unwinding of duplex DNA by translocating in the 3'-5' direction.</text>
        <dbReference type="EC" id="5.6.2.4"/>
    </reaction>
</comment>
<organism evidence="18 19">
    <name type="scientific">Candidatus Acutalibacter pullistercoris</name>
    <dbReference type="NCBI Taxonomy" id="2838418"/>
    <lineage>
        <taxon>Bacteria</taxon>
        <taxon>Bacillati</taxon>
        <taxon>Bacillota</taxon>
        <taxon>Clostridia</taxon>
        <taxon>Eubacteriales</taxon>
        <taxon>Acutalibacteraceae</taxon>
        <taxon>Acutalibacter</taxon>
    </lineage>
</organism>
<dbReference type="PANTHER" id="PTHR47964:SF1">
    <property type="entry name" value="ATP-DEPENDENT DNA HELICASE HOMOLOG RECG, CHLOROPLASTIC"/>
    <property type="match status" value="1"/>
</dbReference>
<dbReference type="Proteomes" id="UP000823915">
    <property type="component" value="Unassembled WGS sequence"/>
</dbReference>
<dbReference type="SMART" id="SM00490">
    <property type="entry name" value="HELICc"/>
    <property type="match status" value="1"/>
</dbReference>
<feature type="domain" description="Helicase ATP-binding" evidence="16">
    <location>
        <begin position="269"/>
        <end position="430"/>
    </location>
</feature>
<dbReference type="GO" id="GO:0043138">
    <property type="term" value="F:3'-5' DNA helicase activity"/>
    <property type="evidence" value="ECO:0007669"/>
    <property type="project" value="UniProtKB-EC"/>
</dbReference>
<name>A0A9D1YBW9_9FIRM</name>